<evidence type="ECO:0000256" key="1">
    <source>
        <dbReference type="SAM" id="MobiDB-lite"/>
    </source>
</evidence>
<dbReference type="AlphaFoldDB" id="A0A395JG52"/>
<protein>
    <recommendedName>
        <fullName evidence="5">TolA protein</fullName>
    </recommendedName>
</protein>
<dbReference type="RefSeq" id="WP_113955686.1">
    <property type="nucleotide sequence ID" value="NZ_QNRT01000007.1"/>
</dbReference>
<feature type="region of interest" description="Disordered" evidence="1">
    <location>
        <begin position="116"/>
        <end position="173"/>
    </location>
</feature>
<organism evidence="3 4">
    <name type="scientific">Arenicella xantha</name>
    <dbReference type="NCBI Taxonomy" id="644221"/>
    <lineage>
        <taxon>Bacteria</taxon>
        <taxon>Pseudomonadati</taxon>
        <taxon>Pseudomonadota</taxon>
        <taxon>Gammaproteobacteria</taxon>
        <taxon>Arenicellales</taxon>
        <taxon>Arenicellaceae</taxon>
        <taxon>Arenicella</taxon>
    </lineage>
</organism>
<dbReference type="Proteomes" id="UP000253083">
    <property type="component" value="Unassembled WGS sequence"/>
</dbReference>
<keyword evidence="4" id="KW-1185">Reference proteome</keyword>
<feature type="compositionally biased region" description="Low complexity" evidence="1">
    <location>
        <begin position="119"/>
        <end position="134"/>
    </location>
</feature>
<accession>A0A395JG52</accession>
<proteinExistence type="predicted"/>
<keyword evidence="2" id="KW-0732">Signal</keyword>
<reference evidence="3 4" key="1">
    <citation type="submission" date="2018-06" db="EMBL/GenBank/DDBJ databases">
        <title>Genomic Encyclopedia of Type Strains, Phase IV (KMG-IV): sequencing the most valuable type-strain genomes for metagenomic binning, comparative biology and taxonomic classification.</title>
        <authorList>
            <person name="Goeker M."/>
        </authorList>
    </citation>
    <scope>NUCLEOTIDE SEQUENCE [LARGE SCALE GENOMIC DNA]</scope>
    <source>
        <strain evidence="3 4">DSM 24032</strain>
    </source>
</reference>
<gene>
    <name evidence="3" type="ORF">DFR28_10727</name>
</gene>
<evidence type="ECO:0000256" key="2">
    <source>
        <dbReference type="SAM" id="SignalP"/>
    </source>
</evidence>
<feature type="signal peptide" evidence="2">
    <location>
        <begin position="1"/>
        <end position="41"/>
    </location>
</feature>
<sequence>MIQMNIKQSKQASGRPTITKQSAALSLMILAALGLSPVSHAKVKSQTADEFAQYGPEDAYWVFTVTCADDSERKVQRKTDGEQWCAKDVDGFCDTDRVIAAEKSCSEEYLAAAGQASTKAKPAAPKPSADQQRAAAEKEREAKRRQQQERERAAQAAKEKADAEAKREQEAKDQISIQEELLKIEQEKLNLRRQELELQQRAVEIEELLEKSEE</sequence>
<evidence type="ECO:0000313" key="3">
    <source>
        <dbReference type="EMBL" id="RBP48425.1"/>
    </source>
</evidence>
<name>A0A395JG52_9GAMM</name>
<evidence type="ECO:0008006" key="5">
    <source>
        <dbReference type="Google" id="ProtNLM"/>
    </source>
</evidence>
<evidence type="ECO:0000313" key="4">
    <source>
        <dbReference type="Proteomes" id="UP000253083"/>
    </source>
</evidence>
<dbReference type="InParanoid" id="A0A395JG52"/>
<dbReference type="EMBL" id="QNRT01000007">
    <property type="protein sequence ID" value="RBP48425.1"/>
    <property type="molecule type" value="Genomic_DNA"/>
</dbReference>
<comment type="caution">
    <text evidence="3">The sequence shown here is derived from an EMBL/GenBank/DDBJ whole genome shotgun (WGS) entry which is preliminary data.</text>
</comment>
<feature type="compositionally biased region" description="Basic and acidic residues" evidence="1">
    <location>
        <begin position="135"/>
        <end position="173"/>
    </location>
</feature>
<feature type="chain" id="PRO_5017408897" description="TolA protein" evidence="2">
    <location>
        <begin position="42"/>
        <end position="214"/>
    </location>
</feature>